<evidence type="ECO:0000256" key="7">
    <source>
        <dbReference type="ARBA" id="ARBA00039935"/>
    </source>
</evidence>
<dbReference type="PANTHER" id="PTHR21026:SF2">
    <property type="entry name" value="LARGE RIBOSOMAL SUBUNIT PROTEIN BL32M"/>
    <property type="match status" value="1"/>
</dbReference>
<dbReference type="Pfam" id="PF01783">
    <property type="entry name" value="Ribosomal_L32p"/>
    <property type="match status" value="1"/>
</dbReference>
<dbReference type="PANTHER" id="PTHR21026">
    <property type="entry name" value="39S RIBOSOMAL PROTEIN L32, MITOCHONDRIAL"/>
    <property type="match status" value="1"/>
</dbReference>
<keyword evidence="9" id="KW-1185">Reference proteome</keyword>
<sequence>MSLALRLASSPVYAAMAGTSISIALPRLPALPKLADFLPKQWAQGPTVAVDPRLEELRELLEKKGLPPFMIDNGAILKAAPKKKPSYKRTREKLYSPGDKQIQPLHNLRRCAACGRVKRSHFMCMHCFGEIRAMLKQKKREIFGEPAKYEQKLDSVDERIIYPGKYYTQKDWRMEKKEWIPKREEPLMFDRSQVKKR</sequence>
<evidence type="ECO:0000313" key="9">
    <source>
        <dbReference type="Proteomes" id="UP000292447"/>
    </source>
</evidence>
<dbReference type="InterPro" id="IPR002677">
    <property type="entry name" value="Ribosomal_bL32"/>
</dbReference>
<comment type="similarity">
    <text evidence="2">Belongs to the bacterial ribosomal protein bL32 family.</text>
</comment>
<name>A0A4P6XU40_9ASCO</name>
<keyword evidence="4 8" id="KW-0689">Ribosomal protein</keyword>
<evidence type="ECO:0000256" key="1">
    <source>
        <dbReference type="ARBA" id="ARBA00004173"/>
    </source>
</evidence>
<evidence type="ECO:0000313" key="8">
    <source>
        <dbReference type="EMBL" id="QBM91132.1"/>
    </source>
</evidence>
<evidence type="ECO:0000256" key="4">
    <source>
        <dbReference type="ARBA" id="ARBA00022980"/>
    </source>
</evidence>
<comment type="subcellular location">
    <subcellularLocation>
        <location evidence="1">Mitochondrion</location>
    </subcellularLocation>
</comment>
<dbReference type="GO" id="GO:0005762">
    <property type="term" value="C:mitochondrial large ribosomal subunit"/>
    <property type="evidence" value="ECO:0007669"/>
    <property type="project" value="TreeGrafter"/>
</dbReference>
<proteinExistence type="inferred from homology"/>
<keyword evidence="3" id="KW-0809">Transit peptide</keyword>
<dbReference type="GO" id="GO:0003735">
    <property type="term" value="F:structural constituent of ribosome"/>
    <property type="evidence" value="ECO:0007669"/>
    <property type="project" value="InterPro"/>
</dbReference>
<evidence type="ECO:0000256" key="2">
    <source>
        <dbReference type="ARBA" id="ARBA00008560"/>
    </source>
</evidence>
<organism evidence="8 9">
    <name type="scientific">Metschnikowia aff. pulcherrima</name>
    <dbReference type="NCBI Taxonomy" id="2163413"/>
    <lineage>
        <taxon>Eukaryota</taxon>
        <taxon>Fungi</taxon>
        <taxon>Dikarya</taxon>
        <taxon>Ascomycota</taxon>
        <taxon>Saccharomycotina</taxon>
        <taxon>Pichiomycetes</taxon>
        <taxon>Metschnikowiaceae</taxon>
        <taxon>Metschnikowia</taxon>
    </lineage>
</organism>
<dbReference type="InterPro" id="IPR011332">
    <property type="entry name" value="Ribosomal_zn-bd"/>
</dbReference>
<dbReference type="AlphaFoldDB" id="A0A4P6XU40"/>
<protein>
    <recommendedName>
        <fullName evidence="7">Large ribosomal subunit protein bL32m</fullName>
    </recommendedName>
</protein>
<dbReference type="Proteomes" id="UP000292447">
    <property type="component" value="Chromosome VII"/>
</dbReference>
<keyword evidence="5" id="KW-0496">Mitochondrion</keyword>
<evidence type="ECO:0000256" key="3">
    <source>
        <dbReference type="ARBA" id="ARBA00022946"/>
    </source>
</evidence>
<accession>A0A4P6XU40</accession>
<dbReference type="GO" id="GO:0006412">
    <property type="term" value="P:translation"/>
    <property type="evidence" value="ECO:0007669"/>
    <property type="project" value="InterPro"/>
</dbReference>
<dbReference type="InterPro" id="IPR051991">
    <property type="entry name" value="Mitoribosomal_protein_bL32"/>
</dbReference>
<evidence type="ECO:0000256" key="6">
    <source>
        <dbReference type="ARBA" id="ARBA00023274"/>
    </source>
</evidence>
<dbReference type="STRING" id="2163413.A0A4P6XU40"/>
<dbReference type="EMBL" id="CP034462">
    <property type="protein sequence ID" value="QBM91132.1"/>
    <property type="molecule type" value="Genomic_DNA"/>
</dbReference>
<keyword evidence="6" id="KW-0687">Ribonucleoprotein</keyword>
<evidence type="ECO:0000256" key="5">
    <source>
        <dbReference type="ARBA" id="ARBA00023128"/>
    </source>
</evidence>
<reference evidence="9" key="1">
    <citation type="submission" date="2019-03" db="EMBL/GenBank/DDBJ databases">
        <title>Snf2 controls pulcherriminic acid biosynthesis and connects pigmentation and antifungal activity of the yeast Metschnikowia pulcherrima.</title>
        <authorList>
            <person name="Gore-Lloyd D."/>
            <person name="Sumann I."/>
            <person name="Brachmann A.O."/>
            <person name="Schneeberger K."/>
            <person name="Ortiz-Merino R.A."/>
            <person name="Moreno-Beltran M."/>
            <person name="Schlaefli M."/>
            <person name="Kirner P."/>
            <person name="Santos Kron A."/>
            <person name="Wolfe K.H."/>
            <person name="Piel J."/>
            <person name="Ahrens C.H."/>
            <person name="Henk D."/>
            <person name="Freimoser F.M."/>
        </authorList>
    </citation>
    <scope>NUCLEOTIDE SEQUENCE [LARGE SCALE GENOMIC DNA]</scope>
    <source>
        <strain evidence="9">APC 1.2</strain>
    </source>
</reference>
<gene>
    <name evidence="8" type="primary">MPUL0G01750</name>
    <name evidence="8" type="ORF">METSCH_G01750</name>
</gene>
<dbReference type="SUPFAM" id="SSF57829">
    <property type="entry name" value="Zn-binding ribosomal proteins"/>
    <property type="match status" value="1"/>
</dbReference>